<evidence type="ECO:0008006" key="3">
    <source>
        <dbReference type="Google" id="ProtNLM"/>
    </source>
</evidence>
<dbReference type="eggNOG" id="COG3577">
    <property type="taxonomic scope" value="Bacteria"/>
</dbReference>
<dbReference type="InterPro" id="IPR011969">
    <property type="entry name" value="Clan_AA_Asp_peptidase_C"/>
</dbReference>
<dbReference type="CDD" id="cd05483">
    <property type="entry name" value="retropepsin_like_bacteria"/>
    <property type="match status" value="1"/>
</dbReference>
<dbReference type="EMBL" id="JRAA01000001">
    <property type="protein sequence ID" value="KHF26355.1"/>
    <property type="molecule type" value="Genomic_DNA"/>
</dbReference>
<dbReference type="PATRIC" id="fig|2340.3.peg.866"/>
<dbReference type="InterPro" id="IPR034122">
    <property type="entry name" value="Retropepsin-like_bacterial"/>
</dbReference>
<sequence length="168" mass="18364">MSESRKIGVGMTITAWVGLLLVLTWAASIFLNKQENPNSSPQATHGADGKLQVVLQQNRAGHYVANGLINDQQVRFLLDTGATFVAIDKRLARKLDLELGPQRQMQTANGTVYGNATLLDEVSLGGITIERVPAVVMPSLGDDVLLGMSFLRRLTLIQRGKTLLLRRE</sequence>
<evidence type="ECO:0000313" key="2">
    <source>
        <dbReference type="Proteomes" id="UP000030856"/>
    </source>
</evidence>
<protein>
    <recommendedName>
        <fullName evidence="3">TIGR02281 family clan AA aspartic protease</fullName>
    </recommendedName>
</protein>
<reference evidence="1 2" key="1">
    <citation type="journal article" date="2014" name="BMC Genomics">
        <title>The genome of the intracellular bacterium of the coastal bivalve, Solemya velum: a blueprint for thriving in and out of symbiosis.</title>
        <authorList>
            <person name="Dmytrenko O."/>
            <person name="Russell S.L."/>
            <person name="Loo W.T."/>
            <person name="Fontanez K.M."/>
            <person name="Liao L."/>
            <person name="Roeselers G."/>
            <person name="Sharma R."/>
            <person name="Stewart F.J."/>
            <person name="Newton I.L."/>
            <person name="Woyke T."/>
            <person name="Wu D."/>
            <person name="Lang J.M."/>
            <person name="Eisen J.A."/>
            <person name="Cavanaugh C.M."/>
        </authorList>
    </citation>
    <scope>NUCLEOTIDE SEQUENCE [LARGE SCALE GENOMIC DNA]</scope>
    <source>
        <strain evidence="1 2">WH</strain>
    </source>
</reference>
<dbReference type="GO" id="GO:0006508">
    <property type="term" value="P:proteolysis"/>
    <property type="evidence" value="ECO:0007669"/>
    <property type="project" value="InterPro"/>
</dbReference>
<dbReference type="InterPro" id="IPR021109">
    <property type="entry name" value="Peptidase_aspartic_dom_sf"/>
</dbReference>
<keyword evidence="2" id="KW-1185">Reference proteome</keyword>
<gene>
    <name evidence="1" type="ORF">JV46_16450</name>
</gene>
<name>A0A0B0HBG0_SOVGS</name>
<dbReference type="GO" id="GO:0004190">
    <property type="term" value="F:aspartic-type endopeptidase activity"/>
    <property type="evidence" value="ECO:0007669"/>
    <property type="project" value="InterPro"/>
</dbReference>
<dbReference type="OrthoDB" id="185963at2"/>
<dbReference type="SUPFAM" id="SSF50630">
    <property type="entry name" value="Acid proteases"/>
    <property type="match status" value="1"/>
</dbReference>
<dbReference type="RefSeq" id="WP_043116115.1">
    <property type="nucleotide sequence ID" value="NZ_JRAA01000001.1"/>
</dbReference>
<dbReference type="InterPro" id="IPR001969">
    <property type="entry name" value="Aspartic_peptidase_AS"/>
</dbReference>
<dbReference type="Pfam" id="PF13975">
    <property type="entry name" value="gag-asp_proteas"/>
    <property type="match status" value="1"/>
</dbReference>
<organism evidence="1 2">
    <name type="scientific">Solemya velum gill symbiont</name>
    <dbReference type="NCBI Taxonomy" id="2340"/>
    <lineage>
        <taxon>Bacteria</taxon>
        <taxon>Pseudomonadati</taxon>
        <taxon>Pseudomonadota</taxon>
        <taxon>Gammaproteobacteria</taxon>
        <taxon>sulfur-oxidizing symbionts</taxon>
    </lineage>
</organism>
<evidence type="ECO:0000313" key="1">
    <source>
        <dbReference type="EMBL" id="KHF26355.1"/>
    </source>
</evidence>
<dbReference type="Gene3D" id="2.40.70.10">
    <property type="entry name" value="Acid Proteases"/>
    <property type="match status" value="1"/>
</dbReference>
<comment type="caution">
    <text evidence="1">The sequence shown here is derived from an EMBL/GenBank/DDBJ whole genome shotgun (WGS) entry which is preliminary data.</text>
</comment>
<dbReference type="STRING" id="2340.JV46_16450"/>
<proteinExistence type="predicted"/>
<accession>A0A0B0HBG0</accession>
<dbReference type="GeneID" id="86992021"/>
<dbReference type="Proteomes" id="UP000030856">
    <property type="component" value="Unassembled WGS sequence"/>
</dbReference>
<dbReference type="AlphaFoldDB" id="A0A0B0HBG0"/>
<dbReference type="NCBIfam" id="TIGR02281">
    <property type="entry name" value="clan_AA_DTGA"/>
    <property type="match status" value="1"/>
</dbReference>
<dbReference type="PROSITE" id="PS00141">
    <property type="entry name" value="ASP_PROTEASE"/>
    <property type="match status" value="1"/>
</dbReference>